<dbReference type="Pfam" id="PF07501">
    <property type="entry name" value="G5"/>
    <property type="match status" value="1"/>
</dbReference>
<sequence length="95" mass="10866">MTVEIFGEPPADGMEIDLDNQIIQEISAPDPEIIYTDKLPAGTKSTKVRSRKGYEVTVYRRYWKDGELVRSEFISTDHFRAMRGVMLIGTDDIIK</sequence>
<comment type="caution">
    <text evidence="3">The sequence shown here is derived from an EMBL/GenBank/DDBJ whole genome shotgun (WGS) entry which is preliminary data.</text>
</comment>
<organism evidence="3">
    <name type="scientific">bioreactor metagenome</name>
    <dbReference type="NCBI Taxonomy" id="1076179"/>
    <lineage>
        <taxon>unclassified sequences</taxon>
        <taxon>metagenomes</taxon>
        <taxon>ecological metagenomes</taxon>
    </lineage>
</organism>
<dbReference type="SMART" id="SM01208">
    <property type="entry name" value="G5"/>
    <property type="match status" value="1"/>
</dbReference>
<gene>
    <name evidence="3" type="ORF">SDC9_187810</name>
</gene>
<evidence type="ECO:0000259" key="2">
    <source>
        <dbReference type="SMART" id="SM01208"/>
    </source>
</evidence>
<accession>A0A645HVS6</accession>
<dbReference type="AlphaFoldDB" id="A0A645HVS6"/>
<dbReference type="InterPro" id="IPR011098">
    <property type="entry name" value="G5_dom"/>
</dbReference>
<feature type="domain" description="G5" evidence="2">
    <location>
        <begin position="15"/>
        <end position="92"/>
    </location>
</feature>
<keyword evidence="1" id="KW-0732">Signal</keyword>
<protein>
    <recommendedName>
        <fullName evidence="2">G5 domain-containing protein</fullName>
    </recommendedName>
</protein>
<name>A0A645HVS6_9ZZZZ</name>
<dbReference type="EMBL" id="VSSQ01096578">
    <property type="protein sequence ID" value="MPN40274.1"/>
    <property type="molecule type" value="Genomic_DNA"/>
</dbReference>
<proteinExistence type="predicted"/>
<evidence type="ECO:0000313" key="3">
    <source>
        <dbReference type="EMBL" id="MPN40274.1"/>
    </source>
</evidence>
<evidence type="ECO:0000256" key="1">
    <source>
        <dbReference type="ARBA" id="ARBA00022729"/>
    </source>
</evidence>
<reference evidence="3" key="1">
    <citation type="submission" date="2019-08" db="EMBL/GenBank/DDBJ databases">
        <authorList>
            <person name="Kucharzyk K."/>
            <person name="Murdoch R.W."/>
            <person name="Higgins S."/>
            <person name="Loffler F."/>
        </authorList>
    </citation>
    <scope>NUCLEOTIDE SEQUENCE</scope>
</reference>